<dbReference type="PANTHER" id="PTHR35174:SF3">
    <property type="entry name" value="BLL7171 PROTEIN"/>
    <property type="match status" value="1"/>
</dbReference>
<dbReference type="Pfam" id="PF03795">
    <property type="entry name" value="YCII"/>
    <property type="match status" value="1"/>
</dbReference>
<protein>
    <submittedName>
        <fullName evidence="3">YciI family protein</fullName>
    </submittedName>
</protein>
<dbReference type="InterPro" id="IPR005545">
    <property type="entry name" value="YCII"/>
</dbReference>
<comment type="caution">
    <text evidence="3">The sequence shown here is derived from an EMBL/GenBank/DDBJ whole genome shotgun (WGS) entry which is preliminary data.</text>
</comment>
<dbReference type="EMBL" id="QFYP01000001">
    <property type="protein sequence ID" value="RAK60328.1"/>
    <property type="molecule type" value="Genomic_DNA"/>
</dbReference>
<dbReference type="Proteomes" id="UP000249842">
    <property type="component" value="Unassembled WGS sequence"/>
</dbReference>
<dbReference type="InterPro" id="IPR011008">
    <property type="entry name" value="Dimeric_a/b-barrel"/>
</dbReference>
<dbReference type="SUPFAM" id="SSF54909">
    <property type="entry name" value="Dimeric alpha+beta barrel"/>
    <property type="match status" value="1"/>
</dbReference>
<dbReference type="RefSeq" id="WP_111457621.1">
    <property type="nucleotide sequence ID" value="NZ_QFYP01000001.1"/>
</dbReference>
<dbReference type="Gene3D" id="3.30.70.1060">
    <property type="entry name" value="Dimeric alpha+beta barrel"/>
    <property type="match status" value="1"/>
</dbReference>
<accession>A0A328B5K7</accession>
<keyword evidence="4" id="KW-1185">Reference proteome</keyword>
<evidence type="ECO:0000313" key="4">
    <source>
        <dbReference type="Proteomes" id="UP000249842"/>
    </source>
</evidence>
<proteinExistence type="inferred from homology"/>
<feature type="domain" description="YCII-related" evidence="2">
    <location>
        <begin position="79"/>
        <end position="114"/>
    </location>
</feature>
<evidence type="ECO:0000259" key="2">
    <source>
        <dbReference type="Pfam" id="PF03795"/>
    </source>
</evidence>
<evidence type="ECO:0000256" key="1">
    <source>
        <dbReference type="ARBA" id="ARBA00007689"/>
    </source>
</evidence>
<organism evidence="3 4">
    <name type="scientific">Phenylobacterium hankyongense</name>
    <dbReference type="NCBI Taxonomy" id="1813876"/>
    <lineage>
        <taxon>Bacteria</taxon>
        <taxon>Pseudomonadati</taxon>
        <taxon>Pseudomonadota</taxon>
        <taxon>Alphaproteobacteria</taxon>
        <taxon>Caulobacterales</taxon>
        <taxon>Caulobacteraceae</taxon>
        <taxon>Phenylobacterium</taxon>
    </lineage>
</organism>
<dbReference type="AlphaFoldDB" id="A0A328B5K7"/>
<comment type="similarity">
    <text evidence="1">Belongs to the YciI family.</text>
</comment>
<name>A0A328B5K7_9CAUL</name>
<gene>
    <name evidence="3" type="ORF">DJ021_11180</name>
</gene>
<reference evidence="4" key="1">
    <citation type="submission" date="2018-05" db="EMBL/GenBank/DDBJ databases">
        <authorList>
            <person name="Li X."/>
        </authorList>
    </citation>
    <scope>NUCLEOTIDE SEQUENCE [LARGE SCALE GENOMIC DNA]</scope>
    <source>
        <strain evidence="4">HKS-05</strain>
    </source>
</reference>
<dbReference type="PANTHER" id="PTHR35174">
    <property type="entry name" value="BLL7171 PROTEIN-RELATED"/>
    <property type="match status" value="1"/>
</dbReference>
<sequence>MMFMMAAFETDGDIAARGGDGGERAGDYWRRWKAFGEALSRADIVREMHGLRENSAARTVRVREGGPEVQEGAAGGGLHFGGYFIIDVPDAEAAAEWAARCPAAINGAVEIRPLLARPGA</sequence>
<evidence type="ECO:0000313" key="3">
    <source>
        <dbReference type="EMBL" id="RAK60328.1"/>
    </source>
</evidence>